<dbReference type="VEuPathDB" id="FungiDB:jhhlp_007414"/>
<evidence type="ECO:0000256" key="3">
    <source>
        <dbReference type="ARBA" id="ARBA00022946"/>
    </source>
</evidence>
<dbReference type="SUPFAM" id="SSF64602">
    <property type="entry name" value="F1 ATPase inhibitor, IF1, C-terminal domain"/>
    <property type="match status" value="1"/>
</dbReference>
<evidence type="ECO:0000313" key="9">
    <source>
        <dbReference type="Proteomes" id="UP000233524"/>
    </source>
</evidence>
<dbReference type="STRING" id="41688.A0A2N3N2L8"/>
<feature type="region of interest" description="Disordered" evidence="7">
    <location>
        <begin position="23"/>
        <end position="57"/>
    </location>
</feature>
<dbReference type="Pfam" id="PF04568">
    <property type="entry name" value="IATP"/>
    <property type="match status" value="1"/>
</dbReference>
<keyword evidence="4" id="KW-0175">Coiled coil</keyword>
<feature type="compositionally biased region" description="Basic and acidic residues" evidence="7">
    <location>
        <begin position="45"/>
        <end position="57"/>
    </location>
</feature>
<dbReference type="GO" id="GO:0005739">
    <property type="term" value="C:mitochondrion"/>
    <property type="evidence" value="ECO:0007669"/>
    <property type="project" value="UniProtKB-SubCell"/>
</dbReference>
<dbReference type="Gene3D" id="1.20.5.500">
    <property type="entry name" value="Single helix bin"/>
    <property type="match status" value="1"/>
</dbReference>
<evidence type="ECO:0000313" key="8">
    <source>
        <dbReference type="EMBL" id="PKS06664.1"/>
    </source>
</evidence>
<gene>
    <name evidence="8" type="ORF">jhhlp_007414</name>
</gene>
<comment type="function">
    <text evidence="6">Inhibits the enzyme activity of ATPase.</text>
</comment>
<comment type="caution">
    <text evidence="8">The sequence shown here is derived from an EMBL/GenBank/DDBJ whole genome shotgun (WGS) entry which is preliminary data.</text>
</comment>
<dbReference type="AlphaFoldDB" id="A0A2N3N2L8"/>
<comment type="subcellular location">
    <subcellularLocation>
        <location evidence="1">Mitochondrion</location>
    </subcellularLocation>
</comment>
<organism evidence="8 9">
    <name type="scientific">Lomentospora prolificans</name>
    <dbReference type="NCBI Taxonomy" id="41688"/>
    <lineage>
        <taxon>Eukaryota</taxon>
        <taxon>Fungi</taxon>
        <taxon>Dikarya</taxon>
        <taxon>Ascomycota</taxon>
        <taxon>Pezizomycotina</taxon>
        <taxon>Sordariomycetes</taxon>
        <taxon>Hypocreomycetidae</taxon>
        <taxon>Microascales</taxon>
        <taxon>Microascaceae</taxon>
        <taxon>Lomentospora</taxon>
    </lineage>
</organism>
<evidence type="ECO:0000256" key="2">
    <source>
        <dbReference type="ARBA" id="ARBA00010901"/>
    </source>
</evidence>
<name>A0A2N3N2L8_9PEZI</name>
<dbReference type="Proteomes" id="UP000233524">
    <property type="component" value="Unassembled WGS sequence"/>
</dbReference>
<sequence>MFRATIAKTPRFAVAPRAAFSTTTRAMTEGATGAPPKTGGAGDAFQRRERASEDYAIRQREKEKLMELRKKLDEQQAHIKQLSDHIDEITKNQGGEQN</sequence>
<dbReference type="PANTHER" id="PTHR48417:SF1">
    <property type="entry name" value="ATP SYNTHASE F1 SUBUNIT EPSILON"/>
    <property type="match status" value="1"/>
</dbReference>
<evidence type="ECO:0000256" key="1">
    <source>
        <dbReference type="ARBA" id="ARBA00004173"/>
    </source>
</evidence>
<comment type="similarity">
    <text evidence="2 6">Belongs to the ATPase inhibitor family.</text>
</comment>
<dbReference type="InterPro" id="IPR007648">
    <property type="entry name" value="ATPase_inhibitor_mt"/>
</dbReference>
<protein>
    <recommendedName>
        <fullName evidence="6">ATPase inhibitor, mitochondrial</fullName>
    </recommendedName>
</protein>
<dbReference type="FunCoup" id="A0A2N3N2L8">
    <property type="interactions" value="118"/>
</dbReference>
<proteinExistence type="inferred from homology"/>
<evidence type="ECO:0000256" key="7">
    <source>
        <dbReference type="SAM" id="MobiDB-lite"/>
    </source>
</evidence>
<dbReference type="EMBL" id="NLAX01001034">
    <property type="protein sequence ID" value="PKS06664.1"/>
    <property type="molecule type" value="Genomic_DNA"/>
</dbReference>
<evidence type="ECO:0000256" key="5">
    <source>
        <dbReference type="ARBA" id="ARBA00023128"/>
    </source>
</evidence>
<dbReference type="PANTHER" id="PTHR48417">
    <property type="entry name" value="ATP SYNTHASE F1 SUBUNIT EPSILON"/>
    <property type="match status" value="1"/>
</dbReference>
<keyword evidence="5" id="KW-0496">Mitochondrion</keyword>
<evidence type="ECO:0000256" key="4">
    <source>
        <dbReference type="ARBA" id="ARBA00023054"/>
    </source>
</evidence>
<keyword evidence="9" id="KW-1185">Reference proteome</keyword>
<evidence type="ECO:0000256" key="6">
    <source>
        <dbReference type="RuleBase" id="RU368087"/>
    </source>
</evidence>
<dbReference type="GO" id="GO:0042030">
    <property type="term" value="F:ATPase inhibitor activity"/>
    <property type="evidence" value="ECO:0007669"/>
    <property type="project" value="InterPro"/>
</dbReference>
<dbReference type="InParanoid" id="A0A2N3N2L8"/>
<keyword evidence="3" id="KW-0809">Transit peptide</keyword>
<accession>A0A2N3N2L8</accession>
<reference evidence="8 9" key="1">
    <citation type="journal article" date="2017" name="G3 (Bethesda)">
        <title>First Draft Genome Sequence of the Pathogenic Fungus Lomentospora prolificans (Formerly Scedosporium prolificans).</title>
        <authorList>
            <person name="Luo R."/>
            <person name="Zimin A."/>
            <person name="Workman R."/>
            <person name="Fan Y."/>
            <person name="Pertea G."/>
            <person name="Grossman N."/>
            <person name="Wear M.P."/>
            <person name="Jia B."/>
            <person name="Miller H."/>
            <person name="Casadevall A."/>
            <person name="Timp W."/>
            <person name="Zhang S.X."/>
            <person name="Salzberg S.L."/>
        </authorList>
    </citation>
    <scope>NUCLEOTIDE SEQUENCE [LARGE SCALE GENOMIC DNA]</scope>
    <source>
        <strain evidence="8 9">JHH-5317</strain>
    </source>
</reference>